<comment type="caution">
    <text evidence="3">The sequence shown here is derived from an EMBL/GenBank/DDBJ whole genome shotgun (WGS) entry which is preliminary data.</text>
</comment>
<evidence type="ECO:0000256" key="2">
    <source>
        <dbReference type="SAM" id="MobiDB-lite"/>
    </source>
</evidence>
<dbReference type="AlphaFoldDB" id="A0AAV5J9V1"/>
<feature type="region of interest" description="Disordered" evidence="2">
    <location>
        <begin position="499"/>
        <end position="545"/>
    </location>
</feature>
<accession>A0AAV5J9V1</accession>
<evidence type="ECO:0000313" key="4">
    <source>
        <dbReference type="Proteomes" id="UP001054252"/>
    </source>
</evidence>
<reference evidence="3 4" key="1">
    <citation type="journal article" date="2021" name="Commun. Biol.">
        <title>The genome of Shorea leprosula (Dipterocarpaceae) highlights the ecological relevance of drought in aseasonal tropical rainforests.</title>
        <authorList>
            <person name="Ng K.K.S."/>
            <person name="Kobayashi M.J."/>
            <person name="Fawcett J.A."/>
            <person name="Hatakeyama M."/>
            <person name="Paape T."/>
            <person name="Ng C.H."/>
            <person name="Ang C.C."/>
            <person name="Tnah L.H."/>
            <person name="Lee C.T."/>
            <person name="Nishiyama T."/>
            <person name="Sese J."/>
            <person name="O'Brien M.J."/>
            <person name="Copetti D."/>
            <person name="Mohd Noor M.I."/>
            <person name="Ong R.C."/>
            <person name="Putra M."/>
            <person name="Sireger I.Z."/>
            <person name="Indrioko S."/>
            <person name="Kosugi Y."/>
            <person name="Izuno A."/>
            <person name="Isagi Y."/>
            <person name="Lee S.L."/>
            <person name="Shimizu K.K."/>
        </authorList>
    </citation>
    <scope>NUCLEOTIDE SEQUENCE [LARGE SCALE GENOMIC DNA]</scope>
    <source>
        <strain evidence="3">214</strain>
    </source>
</reference>
<keyword evidence="4" id="KW-1185">Reference proteome</keyword>
<dbReference type="EMBL" id="BPVZ01000034">
    <property type="protein sequence ID" value="GKV11393.1"/>
    <property type="molecule type" value="Genomic_DNA"/>
</dbReference>
<feature type="compositionally biased region" description="Acidic residues" evidence="2">
    <location>
        <begin position="499"/>
        <end position="510"/>
    </location>
</feature>
<feature type="coiled-coil region" evidence="1">
    <location>
        <begin position="328"/>
        <end position="418"/>
    </location>
</feature>
<sequence length="545" mass="61721">MNFCDSSSSGEFYSPLTLSDLGISLLKEVRVRSESDIERELEFFEDPDYIPPPTLCSESCETDEMSSKETLSIMGSEEVKMLEYSDVSVEGGLSESERTEGGVARNEVVGVEAEGVLENILEVGDKNNKFYDSGADIVSEVKEYEFELRSRDSLIHLVETYEISSRVLVRPVGVKERACLAPQDHWMPMGDGEVEFLSTWKAKKANQNKYSLNSDKEEEVEKLVRKEGDIIDIMFLTNSDVIKAAELYRPSSISEEMNKFLGAIGGVAIGGVAIPKKPRNKSKTLENATRVKDEVRGDEVVEFVPQPAPIELDPNLREVEVPTHAQEFMELVKERNNLQKERDELLRKNGEMKRELEIVVPAVTSLQKERDSLKTILSFKERKRKMSEEENEAQEEEIKRMRESKVELKKNVQLLVHNGIEEHIGNFINSSSFDNIVNLYRLPTAILTFTDCRKKVNAEHLEVDITKITFGEQEERVEENGHTIFPPNFDFEFITVEEEEAEAEGAEVEESQPPGQVEVHPVPSNEEVPPLPTEQQPTQPPPPVK</sequence>
<keyword evidence="1" id="KW-0175">Coiled coil</keyword>
<proteinExistence type="predicted"/>
<organism evidence="3 4">
    <name type="scientific">Rubroshorea leprosula</name>
    <dbReference type="NCBI Taxonomy" id="152421"/>
    <lineage>
        <taxon>Eukaryota</taxon>
        <taxon>Viridiplantae</taxon>
        <taxon>Streptophyta</taxon>
        <taxon>Embryophyta</taxon>
        <taxon>Tracheophyta</taxon>
        <taxon>Spermatophyta</taxon>
        <taxon>Magnoliopsida</taxon>
        <taxon>eudicotyledons</taxon>
        <taxon>Gunneridae</taxon>
        <taxon>Pentapetalae</taxon>
        <taxon>rosids</taxon>
        <taxon>malvids</taxon>
        <taxon>Malvales</taxon>
        <taxon>Dipterocarpaceae</taxon>
        <taxon>Rubroshorea</taxon>
    </lineage>
</organism>
<evidence type="ECO:0000256" key="1">
    <source>
        <dbReference type="SAM" id="Coils"/>
    </source>
</evidence>
<protein>
    <submittedName>
        <fullName evidence="3">Uncharacterized protein</fullName>
    </submittedName>
</protein>
<name>A0AAV5J9V1_9ROSI</name>
<dbReference type="Proteomes" id="UP001054252">
    <property type="component" value="Unassembled WGS sequence"/>
</dbReference>
<gene>
    <name evidence="3" type="ORF">SLEP1_g22656</name>
</gene>
<evidence type="ECO:0000313" key="3">
    <source>
        <dbReference type="EMBL" id="GKV11393.1"/>
    </source>
</evidence>